<organism evidence="13 14">
    <name type="scientific">Saccharopolyspora spinosa</name>
    <dbReference type="NCBI Taxonomy" id="60894"/>
    <lineage>
        <taxon>Bacteria</taxon>
        <taxon>Bacillati</taxon>
        <taxon>Actinomycetota</taxon>
        <taxon>Actinomycetes</taxon>
        <taxon>Pseudonocardiales</taxon>
        <taxon>Pseudonocardiaceae</taxon>
        <taxon>Saccharopolyspora</taxon>
    </lineage>
</organism>
<dbReference type="PANTHER" id="PTHR33254:SF16">
    <property type="entry name" value="BLR3842 PROTEIN"/>
    <property type="match status" value="1"/>
</dbReference>
<comment type="cofactor">
    <cofactor evidence="2">
        <name>a divalent metal cation</name>
        <dbReference type="ChEBI" id="CHEBI:60240"/>
    </cofactor>
</comment>
<keyword evidence="12" id="KW-0460">Magnesium</keyword>
<dbReference type="CDD" id="cd16841">
    <property type="entry name" value="RraA_family"/>
    <property type="match status" value="1"/>
</dbReference>
<dbReference type="Gene3D" id="3.50.30.40">
    <property type="entry name" value="Ribonuclease E inhibitor RraA/RraA-like"/>
    <property type="match status" value="1"/>
</dbReference>
<comment type="function">
    <text evidence="8">Catalyzes the aldol cleavage of 4-hydroxy-4-methyl-2-oxoglutarate (HMG) into 2 molecules of pyruvate. Also contains a secondary oxaloacetate (OAA) decarboxylase activity due to the common pyruvate enolate transition state formed following C-C bond cleavage in the retro-aldol and decarboxylation reactions.</text>
</comment>
<dbReference type="InterPro" id="IPR036704">
    <property type="entry name" value="RraA/RraA-like_sf"/>
</dbReference>
<comment type="catalytic activity">
    <reaction evidence="11">
        <text>oxaloacetate + H(+) = pyruvate + CO2</text>
        <dbReference type="Rhea" id="RHEA:15641"/>
        <dbReference type="ChEBI" id="CHEBI:15361"/>
        <dbReference type="ChEBI" id="CHEBI:15378"/>
        <dbReference type="ChEBI" id="CHEBI:16452"/>
        <dbReference type="ChEBI" id="CHEBI:16526"/>
        <dbReference type="EC" id="4.1.1.112"/>
    </reaction>
</comment>
<feature type="binding site" evidence="12">
    <location>
        <begin position="88"/>
        <end position="91"/>
    </location>
    <ligand>
        <name>substrate</name>
    </ligand>
</feature>
<dbReference type="PANTHER" id="PTHR33254">
    <property type="entry name" value="4-HYDROXY-4-METHYL-2-OXOGLUTARATE ALDOLASE 3-RELATED"/>
    <property type="match status" value="1"/>
</dbReference>
<accession>A0A2N3Y5M2</accession>
<evidence type="ECO:0000256" key="1">
    <source>
        <dbReference type="ARBA" id="ARBA00001342"/>
    </source>
</evidence>
<dbReference type="GO" id="GO:0008948">
    <property type="term" value="F:oxaloacetate decarboxylase activity"/>
    <property type="evidence" value="ECO:0007669"/>
    <property type="project" value="UniProtKB-EC"/>
</dbReference>
<dbReference type="GO" id="GO:0047443">
    <property type="term" value="F:4-hydroxy-4-methyl-2-oxoglutarate aldolase activity"/>
    <property type="evidence" value="ECO:0007669"/>
    <property type="project" value="UniProtKB-EC"/>
</dbReference>
<dbReference type="EC" id="4.1.1.112" evidence="6"/>
<proteinExistence type="inferred from homology"/>
<dbReference type="GO" id="GO:0046872">
    <property type="term" value="F:metal ion binding"/>
    <property type="evidence" value="ECO:0007669"/>
    <property type="project" value="UniProtKB-KW"/>
</dbReference>
<comment type="catalytic activity">
    <reaction evidence="1">
        <text>4-hydroxy-4-methyl-2-oxoglutarate = 2 pyruvate</text>
        <dbReference type="Rhea" id="RHEA:22748"/>
        <dbReference type="ChEBI" id="CHEBI:15361"/>
        <dbReference type="ChEBI" id="CHEBI:58276"/>
        <dbReference type="EC" id="4.1.3.17"/>
    </reaction>
</comment>
<comment type="similarity">
    <text evidence="3">Belongs to the class II aldolase/RraA-like family.</text>
</comment>
<comment type="cofactor">
    <cofactor evidence="12">
        <name>Mg(2+)</name>
        <dbReference type="ChEBI" id="CHEBI:18420"/>
    </cofactor>
</comment>
<gene>
    <name evidence="13" type="ORF">A8926_6291</name>
</gene>
<comment type="caution">
    <text evidence="13">The sequence shown here is derived from an EMBL/GenBank/DDBJ whole genome shotgun (WGS) entry which is preliminary data.</text>
</comment>
<dbReference type="InterPro" id="IPR005493">
    <property type="entry name" value="RraA/RraA-like"/>
</dbReference>
<dbReference type="Proteomes" id="UP000233786">
    <property type="component" value="Unassembled WGS sequence"/>
</dbReference>
<evidence type="ECO:0000256" key="8">
    <source>
        <dbReference type="ARBA" id="ARBA00025046"/>
    </source>
</evidence>
<dbReference type="Pfam" id="PF03737">
    <property type="entry name" value="RraA-like"/>
    <property type="match status" value="1"/>
</dbReference>
<evidence type="ECO:0000256" key="11">
    <source>
        <dbReference type="ARBA" id="ARBA00047973"/>
    </source>
</evidence>
<evidence type="ECO:0000313" key="14">
    <source>
        <dbReference type="Proteomes" id="UP000233786"/>
    </source>
</evidence>
<feature type="binding site" evidence="12">
    <location>
        <position position="111"/>
    </location>
    <ligand>
        <name>Mg(2+)</name>
        <dbReference type="ChEBI" id="CHEBI:18420"/>
    </ligand>
</feature>
<evidence type="ECO:0000256" key="4">
    <source>
        <dbReference type="ARBA" id="ARBA00011233"/>
    </source>
</evidence>
<evidence type="ECO:0000256" key="10">
    <source>
        <dbReference type="ARBA" id="ARBA00032305"/>
    </source>
</evidence>
<dbReference type="RefSeq" id="WP_010314222.1">
    <property type="nucleotide sequence ID" value="NZ_CP061007.1"/>
</dbReference>
<protein>
    <recommendedName>
        <fullName evidence="7">Putative 4-hydroxy-4-methyl-2-oxoglutarate aldolase</fullName>
        <ecNumber evidence="6">4.1.1.112</ecNumber>
        <ecNumber evidence="5">4.1.3.17</ecNumber>
    </recommendedName>
    <alternativeName>
        <fullName evidence="10">Oxaloacetate decarboxylase</fullName>
    </alternativeName>
    <alternativeName>
        <fullName evidence="9">RraA-like protein</fullName>
    </alternativeName>
</protein>
<evidence type="ECO:0000256" key="12">
    <source>
        <dbReference type="PIRSR" id="PIRSR605493-1"/>
    </source>
</evidence>
<dbReference type="SUPFAM" id="SSF89562">
    <property type="entry name" value="RraA-like"/>
    <property type="match status" value="1"/>
</dbReference>
<feature type="binding site" evidence="12">
    <location>
        <position position="110"/>
    </location>
    <ligand>
        <name>substrate</name>
    </ligand>
</feature>
<comment type="subunit">
    <text evidence="4">Homotrimer.</text>
</comment>
<evidence type="ECO:0000256" key="3">
    <source>
        <dbReference type="ARBA" id="ARBA00008621"/>
    </source>
</evidence>
<evidence type="ECO:0000313" key="13">
    <source>
        <dbReference type="EMBL" id="PKW18224.1"/>
    </source>
</evidence>
<evidence type="ECO:0000256" key="5">
    <source>
        <dbReference type="ARBA" id="ARBA00012213"/>
    </source>
</evidence>
<dbReference type="NCBIfam" id="NF006731">
    <property type="entry name" value="PRK09262.1"/>
    <property type="match status" value="1"/>
</dbReference>
<evidence type="ECO:0000256" key="9">
    <source>
        <dbReference type="ARBA" id="ARBA00030169"/>
    </source>
</evidence>
<dbReference type="AlphaFoldDB" id="A0A2N3Y5M2"/>
<evidence type="ECO:0000256" key="6">
    <source>
        <dbReference type="ARBA" id="ARBA00012947"/>
    </source>
</evidence>
<dbReference type="EMBL" id="PJNB01000001">
    <property type="protein sequence ID" value="PKW18224.1"/>
    <property type="molecule type" value="Genomic_DNA"/>
</dbReference>
<evidence type="ECO:0000256" key="7">
    <source>
        <dbReference type="ARBA" id="ARBA00016549"/>
    </source>
</evidence>
<sequence>MTASSTADQLARLKELGAATVHEAQGGTGALDSAVKPLHPAMAVAGPALTVDCKPADNLAIQHAVTLARPGDVLVVDAKAFLEAGPWGDILTLYAQQVGITGLVIDGSVRDSQAIVDMGFPVFCRGICIKGTGKNQPGKVNETIICGGVTINPGDVVVGDADGVVVVPAGDVEWVIELSEAREQKEARFRTALRDGQSLVELMSLGPKLTEHGYR</sequence>
<keyword evidence="12" id="KW-0479">Metal-binding</keyword>
<evidence type="ECO:0000256" key="2">
    <source>
        <dbReference type="ARBA" id="ARBA00001968"/>
    </source>
</evidence>
<dbReference type="STRING" id="994479.GCA_000194155_06940"/>
<dbReference type="EC" id="4.1.3.17" evidence="5"/>
<reference evidence="13" key="1">
    <citation type="submission" date="2017-12" db="EMBL/GenBank/DDBJ databases">
        <title>Sequencing the genomes of 1000 Actinobacteria strains.</title>
        <authorList>
            <person name="Klenk H.-P."/>
        </authorList>
    </citation>
    <scope>NUCLEOTIDE SEQUENCE [LARGE SCALE GENOMIC DNA]</scope>
    <source>
        <strain evidence="13">DSM 44228</strain>
    </source>
</reference>
<dbReference type="OrthoDB" id="943692at2"/>
<keyword evidence="14" id="KW-1185">Reference proteome</keyword>
<name>A0A2N3Y5M2_SACSN</name>